<comment type="cofactor">
    <cofactor evidence="10">
        <name>Zn(2+)</name>
        <dbReference type="ChEBI" id="CHEBI:29105"/>
    </cofactor>
    <text evidence="10">Binds 1 zinc ion per subunit.</text>
</comment>
<dbReference type="InterPro" id="IPR010914">
    <property type="entry name" value="RsgA_GTPase_dom"/>
</dbReference>
<feature type="binding site" evidence="10">
    <location>
        <begin position="147"/>
        <end position="150"/>
    </location>
    <ligand>
        <name>GTP</name>
        <dbReference type="ChEBI" id="CHEBI:37565"/>
    </ligand>
</feature>
<evidence type="ECO:0000313" key="15">
    <source>
        <dbReference type="Proteomes" id="UP000438699"/>
    </source>
</evidence>
<feature type="binding site" evidence="10">
    <location>
        <position position="298"/>
    </location>
    <ligand>
        <name>Zn(2+)</name>
        <dbReference type="ChEBI" id="CHEBI:29105"/>
    </ligand>
</feature>
<feature type="domain" description="CP-type G" evidence="13">
    <location>
        <begin position="100"/>
        <end position="262"/>
    </location>
</feature>
<feature type="binding site" evidence="10">
    <location>
        <position position="290"/>
    </location>
    <ligand>
        <name>Zn(2+)</name>
        <dbReference type="ChEBI" id="CHEBI:29105"/>
    </ligand>
</feature>
<evidence type="ECO:0000256" key="5">
    <source>
        <dbReference type="ARBA" id="ARBA00022741"/>
    </source>
</evidence>
<dbReference type="SUPFAM" id="SSF52540">
    <property type="entry name" value="P-loop containing nucleoside triphosphate hydrolases"/>
    <property type="match status" value="1"/>
</dbReference>
<feature type="compositionally biased region" description="Basic residues" evidence="11">
    <location>
        <begin position="334"/>
        <end position="359"/>
    </location>
</feature>
<dbReference type="EC" id="3.6.1.-" evidence="10"/>
<dbReference type="PROSITE" id="PS51721">
    <property type="entry name" value="G_CP"/>
    <property type="match status" value="1"/>
</dbReference>
<evidence type="ECO:0000259" key="12">
    <source>
        <dbReference type="PROSITE" id="PS50936"/>
    </source>
</evidence>
<keyword evidence="5 10" id="KW-0547">Nucleotide-binding</keyword>
<evidence type="ECO:0000256" key="3">
    <source>
        <dbReference type="ARBA" id="ARBA00022723"/>
    </source>
</evidence>
<keyword evidence="4 10" id="KW-0699">rRNA-binding</keyword>
<dbReference type="Gene3D" id="1.10.40.50">
    <property type="entry name" value="Probable gtpase engc, domain 3"/>
    <property type="match status" value="1"/>
</dbReference>
<dbReference type="HAMAP" id="MF_01820">
    <property type="entry name" value="GTPase_RsgA"/>
    <property type="match status" value="1"/>
</dbReference>
<comment type="subcellular location">
    <subcellularLocation>
        <location evidence="10">Cytoplasm</location>
    </subcellularLocation>
</comment>
<evidence type="ECO:0000256" key="6">
    <source>
        <dbReference type="ARBA" id="ARBA00022801"/>
    </source>
</evidence>
<protein>
    <recommendedName>
        <fullName evidence="10">Small ribosomal subunit biogenesis GTPase RsgA</fullName>
        <ecNumber evidence="10">3.6.1.-</ecNumber>
    </recommendedName>
</protein>
<keyword evidence="1 10" id="KW-0963">Cytoplasm</keyword>
<feature type="binding site" evidence="10">
    <location>
        <begin position="204"/>
        <end position="212"/>
    </location>
    <ligand>
        <name>GTP</name>
        <dbReference type="ChEBI" id="CHEBI:37565"/>
    </ligand>
</feature>
<keyword evidence="9 10" id="KW-0342">GTP-binding</keyword>
<dbReference type="GO" id="GO:0005525">
    <property type="term" value="F:GTP binding"/>
    <property type="evidence" value="ECO:0007669"/>
    <property type="project" value="UniProtKB-UniRule"/>
</dbReference>
<reference evidence="14 15" key="1">
    <citation type="journal article" date="2017" name="Int. J. Syst. Evol. Microbiol.">
        <title>Desulfovibrio senegalensis sp. nov., a mesophilic sulfate reducer isolated from marine sediment.</title>
        <authorList>
            <person name="Thioye A."/>
            <person name="Gam Z.B.A."/>
            <person name="Mbengue M."/>
            <person name="Cayol J.L."/>
            <person name="Joseph-Bartoli M."/>
            <person name="Toure-Kane C."/>
            <person name="Labat M."/>
        </authorList>
    </citation>
    <scope>NUCLEOTIDE SEQUENCE [LARGE SCALE GENOMIC DNA]</scope>
    <source>
        <strain evidence="14 15">DSM 101509</strain>
    </source>
</reference>
<feature type="binding site" evidence="10">
    <location>
        <position position="285"/>
    </location>
    <ligand>
        <name>Zn(2+)</name>
        <dbReference type="ChEBI" id="CHEBI:29105"/>
    </ligand>
</feature>
<dbReference type="Gene3D" id="3.40.50.300">
    <property type="entry name" value="P-loop containing nucleotide triphosphate hydrolases"/>
    <property type="match status" value="1"/>
</dbReference>
<dbReference type="AlphaFoldDB" id="A0A6N6N282"/>
<evidence type="ECO:0000313" key="14">
    <source>
        <dbReference type="EMBL" id="KAB1441498.1"/>
    </source>
</evidence>
<dbReference type="InterPro" id="IPR030378">
    <property type="entry name" value="G_CP_dom"/>
</dbReference>
<organism evidence="14 15">
    <name type="scientific">Pseudodesulfovibrio senegalensis</name>
    <dbReference type="NCBI Taxonomy" id="1721087"/>
    <lineage>
        <taxon>Bacteria</taxon>
        <taxon>Pseudomonadati</taxon>
        <taxon>Thermodesulfobacteriota</taxon>
        <taxon>Desulfovibrionia</taxon>
        <taxon>Desulfovibrionales</taxon>
        <taxon>Desulfovibrionaceae</taxon>
    </lineage>
</organism>
<dbReference type="NCBIfam" id="TIGR00157">
    <property type="entry name" value="ribosome small subunit-dependent GTPase A"/>
    <property type="match status" value="1"/>
</dbReference>
<dbReference type="PANTHER" id="PTHR32120">
    <property type="entry name" value="SMALL RIBOSOMAL SUBUNIT BIOGENESIS GTPASE RSGA"/>
    <property type="match status" value="1"/>
</dbReference>
<feature type="region of interest" description="Disordered" evidence="11">
    <location>
        <begin position="219"/>
        <end position="238"/>
    </location>
</feature>
<proteinExistence type="inferred from homology"/>
<evidence type="ECO:0000256" key="4">
    <source>
        <dbReference type="ARBA" id="ARBA00022730"/>
    </source>
</evidence>
<dbReference type="GO" id="GO:0046872">
    <property type="term" value="F:metal ion binding"/>
    <property type="evidence" value="ECO:0007669"/>
    <property type="project" value="UniProtKB-KW"/>
</dbReference>
<keyword evidence="15" id="KW-1185">Reference proteome</keyword>
<evidence type="ECO:0000256" key="11">
    <source>
        <dbReference type="SAM" id="MobiDB-lite"/>
    </source>
</evidence>
<evidence type="ECO:0000256" key="10">
    <source>
        <dbReference type="HAMAP-Rule" id="MF_01820"/>
    </source>
</evidence>
<dbReference type="Proteomes" id="UP000438699">
    <property type="component" value="Unassembled WGS sequence"/>
</dbReference>
<keyword evidence="3 10" id="KW-0479">Metal-binding</keyword>
<feature type="compositionally biased region" description="Basic and acidic residues" evidence="11">
    <location>
        <begin position="219"/>
        <end position="235"/>
    </location>
</feature>
<accession>A0A6N6N282</accession>
<sequence>MNGSERTLAELGWTDYFKQQCTGQELEDMLPARVVSMHRGHVVVSTGQGEHLLPVADKGILKLNEQPAVGDWVLLEKSTMLPARLLPRASVFKRLAPGAGRGVQPIAANIDTVFIVSSCTAEFNLNRLERYLCLALDSGVEPVVVLTKADLARESGGDSPQDYCRRAETIRPGMPVVAVNGHDLESVKALEPWCRPGQTIVLLGSSGVGKTTLVNALKGKGEHRTGHVRKGDGKGRHTTTRRTLHVLSSGVLLVDVPGIRELQLHDCRDGIERAFADIVELEGQCRFADCRHENEPDCAVGAALKQGEVDPRRTENYRKLLEEADEGLQAASGKQRRNAARAAAARRRGAGRKPAKKRR</sequence>
<evidence type="ECO:0000256" key="1">
    <source>
        <dbReference type="ARBA" id="ARBA00022490"/>
    </source>
</evidence>
<dbReference type="PANTHER" id="PTHR32120:SF10">
    <property type="entry name" value="SMALL RIBOSOMAL SUBUNIT BIOGENESIS GTPASE RSGA"/>
    <property type="match status" value="1"/>
</dbReference>
<dbReference type="CDD" id="cd01854">
    <property type="entry name" value="YjeQ_EngC"/>
    <property type="match status" value="1"/>
</dbReference>
<comment type="similarity">
    <text evidence="10">Belongs to the TRAFAC class YlqF/YawG GTPase family. RsgA subfamily.</text>
</comment>
<dbReference type="EMBL" id="WAIE01000004">
    <property type="protein sequence ID" value="KAB1441498.1"/>
    <property type="molecule type" value="Genomic_DNA"/>
</dbReference>
<dbReference type="GO" id="GO:0042274">
    <property type="term" value="P:ribosomal small subunit biogenesis"/>
    <property type="evidence" value="ECO:0007669"/>
    <property type="project" value="UniProtKB-UniRule"/>
</dbReference>
<evidence type="ECO:0000256" key="8">
    <source>
        <dbReference type="ARBA" id="ARBA00022884"/>
    </source>
</evidence>
<comment type="function">
    <text evidence="10">One of several proteins that assist in the late maturation steps of the functional core of the 30S ribosomal subunit. Helps release RbfA from mature subunits. May play a role in the assembly of ribosomal proteins into the subunit. Circularly permuted GTPase that catalyzes slow GTP hydrolysis, GTPase activity is stimulated by the 30S ribosomal subunit.</text>
</comment>
<dbReference type="InterPro" id="IPR004881">
    <property type="entry name" value="Ribosome_biogen_GTPase_RsgA"/>
</dbReference>
<feature type="domain" description="EngC GTPase" evidence="12">
    <location>
        <begin position="108"/>
        <end position="260"/>
    </location>
</feature>
<dbReference type="PROSITE" id="PS50936">
    <property type="entry name" value="ENGC_GTPASE"/>
    <property type="match status" value="1"/>
</dbReference>
<evidence type="ECO:0000259" key="13">
    <source>
        <dbReference type="PROSITE" id="PS51721"/>
    </source>
</evidence>
<keyword evidence="8 10" id="KW-0694">RNA-binding</keyword>
<feature type="binding site" evidence="10">
    <location>
        <position position="292"/>
    </location>
    <ligand>
        <name>Zn(2+)</name>
        <dbReference type="ChEBI" id="CHEBI:29105"/>
    </ligand>
</feature>
<dbReference type="InterPro" id="IPR027417">
    <property type="entry name" value="P-loop_NTPase"/>
</dbReference>
<dbReference type="RefSeq" id="WP_151151241.1">
    <property type="nucleotide sequence ID" value="NZ_WAIE01000004.1"/>
</dbReference>
<dbReference type="Pfam" id="PF03193">
    <property type="entry name" value="RsgA_GTPase"/>
    <property type="match status" value="1"/>
</dbReference>
<keyword evidence="6 10" id="KW-0378">Hydrolase</keyword>
<comment type="subunit">
    <text evidence="10">Monomer. Associates with 30S ribosomal subunit, binds 16S rRNA.</text>
</comment>
<dbReference type="GO" id="GO:0019843">
    <property type="term" value="F:rRNA binding"/>
    <property type="evidence" value="ECO:0007669"/>
    <property type="project" value="UniProtKB-KW"/>
</dbReference>
<feature type="region of interest" description="Disordered" evidence="11">
    <location>
        <begin position="326"/>
        <end position="359"/>
    </location>
</feature>
<name>A0A6N6N282_9BACT</name>
<keyword evidence="7 10" id="KW-0862">Zinc</keyword>
<evidence type="ECO:0000256" key="2">
    <source>
        <dbReference type="ARBA" id="ARBA00022517"/>
    </source>
</evidence>
<evidence type="ECO:0000256" key="9">
    <source>
        <dbReference type="ARBA" id="ARBA00023134"/>
    </source>
</evidence>
<evidence type="ECO:0000256" key="7">
    <source>
        <dbReference type="ARBA" id="ARBA00022833"/>
    </source>
</evidence>
<comment type="caution">
    <text evidence="14">The sequence shown here is derived from an EMBL/GenBank/DDBJ whole genome shotgun (WGS) entry which is preliminary data.</text>
</comment>
<keyword evidence="2 10" id="KW-0690">Ribosome biogenesis</keyword>
<dbReference type="OrthoDB" id="9809485at2"/>
<gene>
    <name evidence="10 14" type="primary">rsgA</name>
    <name evidence="14" type="ORF">F8A88_11195</name>
</gene>
<dbReference type="GO" id="GO:0005737">
    <property type="term" value="C:cytoplasm"/>
    <property type="evidence" value="ECO:0007669"/>
    <property type="project" value="UniProtKB-SubCell"/>
</dbReference>
<dbReference type="GO" id="GO:0003924">
    <property type="term" value="F:GTPase activity"/>
    <property type="evidence" value="ECO:0007669"/>
    <property type="project" value="UniProtKB-UniRule"/>
</dbReference>